<dbReference type="Gene3D" id="1.20.144.10">
    <property type="entry name" value="Phosphatidic acid phosphatase type 2/haloperoxidase"/>
    <property type="match status" value="1"/>
</dbReference>
<feature type="non-terminal residue" evidence="3">
    <location>
        <position position="1"/>
    </location>
</feature>
<dbReference type="AlphaFoldDB" id="A0A382R8H5"/>
<dbReference type="InterPro" id="IPR000326">
    <property type="entry name" value="PAP2/HPO"/>
</dbReference>
<evidence type="ECO:0000256" key="1">
    <source>
        <dbReference type="SAM" id="Phobius"/>
    </source>
</evidence>
<feature type="domain" description="Phosphatidic acid phosphatase type 2/haloperoxidase" evidence="2">
    <location>
        <begin position="44"/>
        <end position="154"/>
    </location>
</feature>
<protein>
    <recommendedName>
        <fullName evidence="2">Phosphatidic acid phosphatase type 2/haloperoxidase domain-containing protein</fullName>
    </recommendedName>
</protein>
<accession>A0A382R8H5</accession>
<gene>
    <name evidence="3" type="ORF">METZ01_LOCUS346878</name>
</gene>
<dbReference type="Pfam" id="PF01569">
    <property type="entry name" value="PAP2"/>
    <property type="match status" value="1"/>
</dbReference>
<keyword evidence="1" id="KW-1133">Transmembrane helix</keyword>
<sequence length="177" mass="19915">VKIFDDLIRLIASDYLMPLVFSLAMFGLWFSGKNPAERIRYQLTMLIGISALSLSNVVVWLINITWDRPRPFVEHGDELNLLFYPPTDPSFPANPVAVGFAAAMAAWSINRKFGWWMFAAAALYGFSRLYAGIFYPTDILGGAVVGIAVYWFTLYLRRFLEPFVTSFIALVRGLSAA</sequence>
<feature type="transmembrane region" description="Helical" evidence="1">
    <location>
        <begin position="139"/>
        <end position="156"/>
    </location>
</feature>
<name>A0A382R8H5_9ZZZZ</name>
<keyword evidence="1" id="KW-0472">Membrane</keyword>
<keyword evidence="1" id="KW-0812">Transmembrane</keyword>
<feature type="transmembrane region" description="Helical" evidence="1">
    <location>
        <begin position="43"/>
        <end position="62"/>
    </location>
</feature>
<dbReference type="InterPro" id="IPR036938">
    <property type="entry name" value="PAP2/HPO_sf"/>
</dbReference>
<dbReference type="EMBL" id="UINC01119888">
    <property type="protein sequence ID" value="SVC94024.1"/>
    <property type="molecule type" value="Genomic_DNA"/>
</dbReference>
<feature type="transmembrane region" description="Helical" evidence="1">
    <location>
        <begin position="15"/>
        <end position="31"/>
    </location>
</feature>
<feature type="transmembrane region" description="Helical" evidence="1">
    <location>
        <begin position="116"/>
        <end position="133"/>
    </location>
</feature>
<reference evidence="3" key="1">
    <citation type="submission" date="2018-05" db="EMBL/GenBank/DDBJ databases">
        <authorList>
            <person name="Lanie J.A."/>
            <person name="Ng W.-L."/>
            <person name="Kazmierczak K.M."/>
            <person name="Andrzejewski T.M."/>
            <person name="Davidsen T.M."/>
            <person name="Wayne K.J."/>
            <person name="Tettelin H."/>
            <person name="Glass J.I."/>
            <person name="Rusch D."/>
            <person name="Podicherti R."/>
            <person name="Tsui H.-C.T."/>
            <person name="Winkler M.E."/>
        </authorList>
    </citation>
    <scope>NUCLEOTIDE SEQUENCE</scope>
</reference>
<proteinExistence type="predicted"/>
<organism evidence="3">
    <name type="scientific">marine metagenome</name>
    <dbReference type="NCBI Taxonomy" id="408172"/>
    <lineage>
        <taxon>unclassified sequences</taxon>
        <taxon>metagenomes</taxon>
        <taxon>ecological metagenomes</taxon>
    </lineage>
</organism>
<evidence type="ECO:0000259" key="2">
    <source>
        <dbReference type="SMART" id="SM00014"/>
    </source>
</evidence>
<dbReference type="SUPFAM" id="SSF48317">
    <property type="entry name" value="Acid phosphatase/Vanadium-dependent haloperoxidase"/>
    <property type="match status" value="1"/>
</dbReference>
<dbReference type="SMART" id="SM00014">
    <property type="entry name" value="acidPPc"/>
    <property type="match status" value="1"/>
</dbReference>
<evidence type="ECO:0000313" key="3">
    <source>
        <dbReference type="EMBL" id="SVC94024.1"/>
    </source>
</evidence>